<dbReference type="AlphaFoldDB" id="A0A7M7KM53"/>
<dbReference type="Proteomes" id="UP000594260">
    <property type="component" value="Unplaced"/>
</dbReference>
<name>A0A7M7KM53_VARDE</name>
<dbReference type="PROSITE" id="PS50082">
    <property type="entry name" value="WD_REPEATS_2"/>
    <property type="match status" value="1"/>
</dbReference>
<feature type="compositionally biased region" description="Low complexity" evidence="4">
    <location>
        <begin position="217"/>
        <end position="238"/>
    </location>
</feature>
<dbReference type="PANTHER" id="PTHR14107:SF16">
    <property type="entry name" value="AT02583P"/>
    <property type="match status" value="1"/>
</dbReference>
<keyword evidence="6" id="KW-1185">Reference proteome</keyword>
<feature type="region of interest" description="Disordered" evidence="4">
    <location>
        <begin position="312"/>
        <end position="365"/>
    </location>
</feature>
<protein>
    <submittedName>
        <fullName evidence="5">Uncharacterized protein</fullName>
    </submittedName>
</protein>
<dbReference type="InterPro" id="IPR015943">
    <property type="entry name" value="WD40/YVTN_repeat-like_dom_sf"/>
</dbReference>
<proteinExistence type="predicted"/>
<evidence type="ECO:0000256" key="2">
    <source>
        <dbReference type="ARBA" id="ARBA00022737"/>
    </source>
</evidence>
<dbReference type="Gene3D" id="2.130.10.10">
    <property type="entry name" value="YVTN repeat-like/Quinoprotein amine dehydrogenase"/>
    <property type="match status" value="3"/>
</dbReference>
<sequence length="879" mass="91638">MVVYAARADAVNSHPSTTLSRQFFPALCFSLCIRQGWLGVERCRWRVQSPTARSCCPPQDPRLFQYWDGDMQGGGGSGLGSCGGGAQLADYVGGGVGALSLGAAVVSGGASGGPLELKTSFCTREGEYRLLAACEYGHSNRATAATGGYNSPQTKTPVKVSFIEDKLCYNVGRELYIYTYRGAQKAADLSKPVDKKVYKGSFPTCHDFNQMLAAPLSLSPSPSPSASTARTMTPAPASDFGGGSAAGGGGAGSGGAILAEANGSLGCAHLSDEIMSGTDWGPGCITKSAATTTTAAVVATGSAGGGMAMTGVNSLSSASTERQTASTPTSSDDVEPPLANTPSAGSPPVSGENPPSPSEQKGSTQNQGLQLLVGFSGGQIQIIDPVTKDHLKSKLFNDERLIEKTKVTCLAWVPYSTQLFVVSHTSGQLYLYKSDLPPSPQAPHYQLFKTGPGFTVHTCRSKQTRNPLFRWVIGEGSINEFAFSPGEGRYLATVSQDGVMRCFDYSRMELVGSFRSYFGGLICVAWSPDGKYVLAGGEDDLVTLWSVAEKRVVARGQGHNSWVNCVQFDPFLCGDGGYRFGSVGQDTQLCLWDVSEADLLKQPKKPKKHSSCQNGTLLSSCGQQVGSQQHQHHHQQQQQNNKFNNNTSHNNNSTTSLSPQQQISSNHNSTTSGSGKDCKEGKDNKDSSNHSHHKDKEHCNGGSSGGHLGAPSLALGSAQCPRLGQVPMLEPLVCKRVAPERLTALHFREDCLLTACQEGFVCTWARPGVRSLSDGVCERADFGMTVSAAYIDGDAPPSIGGGAGVIVGSGIVGGVVTPNNVMGNSQDRGGGVGGACGATETNRGMGVVGLASDGVSLSSGISGNMATSHGIAGSGQTAT</sequence>
<organism evidence="5 6">
    <name type="scientific">Varroa destructor</name>
    <name type="common">Honeybee mite</name>
    <dbReference type="NCBI Taxonomy" id="109461"/>
    <lineage>
        <taxon>Eukaryota</taxon>
        <taxon>Metazoa</taxon>
        <taxon>Ecdysozoa</taxon>
        <taxon>Arthropoda</taxon>
        <taxon>Chelicerata</taxon>
        <taxon>Arachnida</taxon>
        <taxon>Acari</taxon>
        <taxon>Parasitiformes</taxon>
        <taxon>Mesostigmata</taxon>
        <taxon>Gamasina</taxon>
        <taxon>Dermanyssoidea</taxon>
        <taxon>Varroidae</taxon>
        <taxon>Varroa</taxon>
    </lineage>
</organism>
<dbReference type="SUPFAM" id="SSF50978">
    <property type="entry name" value="WD40 repeat-like"/>
    <property type="match status" value="1"/>
</dbReference>
<dbReference type="SMART" id="SM00320">
    <property type="entry name" value="WD40"/>
    <property type="match status" value="4"/>
</dbReference>
<dbReference type="PROSITE" id="PS50294">
    <property type="entry name" value="WD_REPEATS_REGION"/>
    <property type="match status" value="1"/>
</dbReference>
<feature type="region of interest" description="Disordered" evidence="4">
    <location>
        <begin position="623"/>
        <end position="705"/>
    </location>
</feature>
<dbReference type="OrthoDB" id="3367at2759"/>
<feature type="compositionally biased region" description="Polar residues" evidence="4">
    <location>
        <begin position="312"/>
        <end position="331"/>
    </location>
</feature>
<dbReference type="OMA" id="CHDFNAN"/>
<feature type="region of interest" description="Disordered" evidence="4">
    <location>
        <begin position="217"/>
        <end position="246"/>
    </location>
</feature>
<dbReference type="InterPro" id="IPR051362">
    <property type="entry name" value="WD_repeat_creC_regulators"/>
</dbReference>
<dbReference type="InterPro" id="IPR001680">
    <property type="entry name" value="WD40_rpt"/>
</dbReference>
<feature type="compositionally biased region" description="Low complexity" evidence="4">
    <location>
        <begin position="664"/>
        <end position="675"/>
    </location>
</feature>
<keyword evidence="1 3" id="KW-0853">WD repeat</keyword>
<dbReference type="Pfam" id="PF00400">
    <property type="entry name" value="WD40"/>
    <property type="match status" value="1"/>
</dbReference>
<evidence type="ECO:0000313" key="5">
    <source>
        <dbReference type="EnsemblMetazoa" id="XP_022668978"/>
    </source>
</evidence>
<feature type="compositionally biased region" description="Basic and acidic residues" evidence="4">
    <location>
        <begin position="676"/>
        <end position="699"/>
    </location>
</feature>
<evidence type="ECO:0000256" key="4">
    <source>
        <dbReference type="SAM" id="MobiDB-lite"/>
    </source>
</evidence>
<dbReference type="FunCoup" id="A0A7M7KM53">
    <property type="interactions" value="185"/>
</dbReference>
<dbReference type="PANTHER" id="PTHR14107">
    <property type="entry name" value="WD REPEAT PROTEIN"/>
    <property type="match status" value="1"/>
</dbReference>
<evidence type="ECO:0000256" key="3">
    <source>
        <dbReference type="PROSITE-ProRule" id="PRU00221"/>
    </source>
</evidence>
<dbReference type="RefSeq" id="XP_022668978.1">
    <property type="nucleotide sequence ID" value="XM_022813243.1"/>
</dbReference>
<reference evidence="5" key="1">
    <citation type="submission" date="2021-01" db="UniProtKB">
        <authorList>
            <consortium name="EnsemblMetazoa"/>
        </authorList>
    </citation>
    <scope>IDENTIFICATION</scope>
</reference>
<feature type="repeat" description="WD" evidence="3">
    <location>
        <begin position="514"/>
        <end position="555"/>
    </location>
</feature>
<dbReference type="EnsemblMetazoa" id="XM_022813243">
    <property type="protein sequence ID" value="XP_022668978"/>
    <property type="gene ID" value="LOC111253598"/>
</dbReference>
<accession>A0A7M7KM53</accession>
<dbReference type="InterPro" id="IPR036322">
    <property type="entry name" value="WD40_repeat_dom_sf"/>
</dbReference>
<evidence type="ECO:0000256" key="1">
    <source>
        <dbReference type="ARBA" id="ARBA00022574"/>
    </source>
</evidence>
<keyword evidence="2" id="KW-0677">Repeat</keyword>
<dbReference type="InParanoid" id="A0A7M7KM53"/>
<evidence type="ECO:0000313" key="6">
    <source>
        <dbReference type="Proteomes" id="UP000594260"/>
    </source>
</evidence>
<feature type="compositionally biased region" description="Low complexity" evidence="4">
    <location>
        <begin position="636"/>
        <end position="656"/>
    </location>
</feature>
<dbReference type="KEGG" id="vde:111253598"/>
<dbReference type="GeneID" id="111253598"/>